<reference evidence="1" key="1">
    <citation type="submission" date="2022-07" db="EMBL/GenBank/DDBJ databases">
        <title>Draft genome sequence of Zalerion maritima ATCC 34329, a (micro)plastics degrading marine fungus.</title>
        <authorList>
            <person name="Paco A."/>
            <person name="Goncalves M.F.M."/>
            <person name="Rocha-Santos T.A.P."/>
            <person name="Alves A."/>
        </authorList>
    </citation>
    <scope>NUCLEOTIDE SEQUENCE</scope>
    <source>
        <strain evidence="1">ATCC 34329</strain>
    </source>
</reference>
<dbReference type="AlphaFoldDB" id="A0AAD5RUU9"/>
<dbReference type="Proteomes" id="UP001201980">
    <property type="component" value="Unassembled WGS sequence"/>
</dbReference>
<sequence>MAENFPIAFRDDLLHEGLDIPFNHIDAIKSFTQPTCLEYHSPAQSHTGTEFSSERDAQRGEPYFLYSLQANHGHPGQILDYILVNDFPSYWSLGSSIATATPTGDNVPFIHNNQQPIASSPREDLSPGPDFFQRVASDLSNSGLFCIKLFEESASLNFDMSVTQLPHDAGLEKACTLAPGQEIATAATSDDTLSLEAFARGKHQNQDTW</sequence>
<protein>
    <submittedName>
        <fullName evidence="1">Uncharacterized protein</fullName>
    </submittedName>
</protein>
<evidence type="ECO:0000313" key="1">
    <source>
        <dbReference type="EMBL" id="KAJ2904699.1"/>
    </source>
</evidence>
<accession>A0AAD5RUU9</accession>
<comment type="caution">
    <text evidence="1">The sequence shown here is derived from an EMBL/GenBank/DDBJ whole genome shotgun (WGS) entry which is preliminary data.</text>
</comment>
<organism evidence="1 2">
    <name type="scientific">Zalerion maritima</name>
    <dbReference type="NCBI Taxonomy" id="339359"/>
    <lineage>
        <taxon>Eukaryota</taxon>
        <taxon>Fungi</taxon>
        <taxon>Dikarya</taxon>
        <taxon>Ascomycota</taxon>
        <taxon>Pezizomycotina</taxon>
        <taxon>Sordariomycetes</taxon>
        <taxon>Lulworthiomycetidae</taxon>
        <taxon>Lulworthiales</taxon>
        <taxon>Lulworthiaceae</taxon>
        <taxon>Zalerion</taxon>
    </lineage>
</organism>
<evidence type="ECO:0000313" key="2">
    <source>
        <dbReference type="Proteomes" id="UP001201980"/>
    </source>
</evidence>
<gene>
    <name evidence="1" type="ORF">MKZ38_007441</name>
</gene>
<name>A0AAD5RUU9_9PEZI</name>
<dbReference type="EMBL" id="JAKWBI020000047">
    <property type="protein sequence ID" value="KAJ2904699.1"/>
    <property type="molecule type" value="Genomic_DNA"/>
</dbReference>
<proteinExistence type="predicted"/>
<keyword evidence="2" id="KW-1185">Reference proteome</keyword>